<name>A0A7W8J6S2_9BACT</name>
<proteinExistence type="predicted"/>
<dbReference type="AlphaFoldDB" id="A0A7W8J6S2"/>
<organism evidence="1 2">
    <name type="scientific">Tunturiibacter lichenicola</name>
    <dbReference type="NCBI Taxonomy" id="2051959"/>
    <lineage>
        <taxon>Bacteria</taxon>
        <taxon>Pseudomonadati</taxon>
        <taxon>Acidobacteriota</taxon>
        <taxon>Terriglobia</taxon>
        <taxon>Terriglobales</taxon>
        <taxon>Acidobacteriaceae</taxon>
        <taxon>Tunturiibacter</taxon>
    </lineage>
</organism>
<evidence type="ECO:0000313" key="1">
    <source>
        <dbReference type="EMBL" id="MBB5343600.1"/>
    </source>
</evidence>
<evidence type="ECO:0000313" key="2">
    <source>
        <dbReference type="Proteomes" id="UP000569092"/>
    </source>
</evidence>
<dbReference type="EMBL" id="JACHDZ010000002">
    <property type="protein sequence ID" value="MBB5343600.1"/>
    <property type="molecule type" value="Genomic_DNA"/>
</dbReference>
<protein>
    <submittedName>
        <fullName evidence="1">Cobalamin biosynthesis protein CbiG</fullName>
    </submittedName>
</protein>
<accession>A0A7W8J6S2</accession>
<dbReference type="PROSITE" id="PS51257">
    <property type="entry name" value="PROKAR_LIPOPROTEIN"/>
    <property type="match status" value="1"/>
</dbReference>
<comment type="caution">
    <text evidence="1">The sequence shown here is derived from an EMBL/GenBank/DDBJ whole genome shotgun (WGS) entry which is preliminary data.</text>
</comment>
<reference evidence="1 2" key="1">
    <citation type="submission" date="2020-08" db="EMBL/GenBank/DDBJ databases">
        <title>Genomic Encyclopedia of Type Strains, Phase IV (KMG-V): Genome sequencing to study the core and pangenomes of soil and plant-associated prokaryotes.</title>
        <authorList>
            <person name="Whitman W."/>
        </authorList>
    </citation>
    <scope>NUCLEOTIDE SEQUENCE [LARGE SCALE GENOMIC DNA]</scope>
    <source>
        <strain evidence="1 2">M8US30</strain>
    </source>
</reference>
<sequence length="50" mass="5428">MKSTLWMIGGFCAAAAGFLVLGCRRTAAVELLAHRLEDAWADHHTVVETT</sequence>
<gene>
    <name evidence="1" type="ORF">HDF10_001575</name>
</gene>
<dbReference type="Proteomes" id="UP000569092">
    <property type="component" value="Unassembled WGS sequence"/>
</dbReference>